<feature type="region of interest" description="Disordered" evidence="1">
    <location>
        <begin position="105"/>
        <end position="128"/>
    </location>
</feature>
<proteinExistence type="predicted"/>
<comment type="caution">
    <text evidence="2">The sequence shown here is derived from an EMBL/GenBank/DDBJ whole genome shotgun (WGS) entry which is preliminary data.</text>
</comment>
<evidence type="ECO:0000256" key="1">
    <source>
        <dbReference type="SAM" id="MobiDB-lite"/>
    </source>
</evidence>
<dbReference type="AlphaFoldDB" id="A0A5J4PIE5"/>
<gene>
    <name evidence="2" type="ORF">EZS27_039223</name>
</gene>
<organism evidence="2">
    <name type="scientific">termite gut metagenome</name>
    <dbReference type="NCBI Taxonomy" id="433724"/>
    <lineage>
        <taxon>unclassified sequences</taxon>
        <taxon>metagenomes</taxon>
        <taxon>organismal metagenomes</taxon>
    </lineage>
</organism>
<evidence type="ECO:0008006" key="3">
    <source>
        <dbReference type="Google" id="ProtNLM"/>
    </source>
</evidence>
<reference evidence="2" key="1">
    <citation type="submission" date="2019-03" db="EMBL/GenBank/DDBJ databases">
        <title>Single cell metagenomics reveals metabolic interactions within the superorganism composed of flagellate Streblomastix strix and complex community of Bacteroidetes bacteria on its surface.</title>
        <authorList>
            <person name="Treitli S.C."/>
            <person name="Kolisko M."/>
            <person name="Husnik F."/>
            <person name="Keeling P."/>
            <person name="Hampl V."/>
        </authorList>
    </citation>
    <scope>NUCLEOTIDE SEQUENCE</scope>
    <source>
        <strain evidence="2">STM</strain>
    </source>
</reference>
<protein>
    <recommendedName>
        <fullName evidence="3">DUF3408 domain-containing protein</fullName>
    </recommendedName>
</protein>
<feature type="compositionally biased region" description="Basic and acidic residues" evidence="1">
    <location>
        <begin position="110"/>
        <end position="128"/>
    </location>
</feature>
<evidence type="ECO:0000313" key="2">
    <source>
        <dbReference type="EMBL" id="KAA6309245.1"/>
    </source>
</evidence>
<dbReference type="InterPro" id="IPR021823">
    <property type="entry name" value="DUF3408"/>
</dbReference>
<dbReference type="EMBL" id="SNRY01008045">
    <property type="protein sequence ID" value="KAA6309245.1"/>
    <property type="molecule type" value="Genomic_DNA"/>
</dbReference>
<sequence length="200" mass="23119">MDGNPHHAQFKHVRYHTDIGRECEEKDWQQQKVLTIKRSIPMEKKLTKDMEKKLANFPIEDYFGSIPSKVVNTEKNVQSVDLEEQAESDVPENPTTTILTSQISMPGREPSNHVPDKPAKKTVSTKDRKNSLAEYQETFLAVPKIIDRKNVFISNSTREMVVGIVRRFGGEKTSVSGFIENMVLHHFKIYEEDFETWKKL</sequence>
<name>A0A5J4PIE5_9ZZZZ</name>
<dbReference type="Pfam" id="PF11888">
    <property type="entry name" value="DUF3408"/>
    <property type="match status" value="1"/>
</dbReference>
<accession>A0A5J4PIE5</accession>